<accession>A0ABN9ES70</accession>
<evidence type="ECO:0000313" key="2">
    <source>
        <dbReference type="EMBL" id="CAI9587679.1"/>
    </source>
</evidence>
<proteinExistence type="predicted"/>
<dbReference type="Proteomes" id="UP001162483">
    <property type="component" value="Unassembled WGS sequence"/>
</dbReference>
<keyword evidence="3" id="KW-1185">Reference proteome</keyword>
<comment type="caution">
    <text evidence="2">The sequence shown here is derived from an EMBL/GenBank/DDBJ whole genome shotgun (WGS) entry which is preliminary data.</text>
</comment>
<protein>
    <submittedName>
        <fullName evidence="2">Uncharacterized protein</fullName>
    </submittedName>
</protein>
<evidence type="ECO:0000313" key="3">
    <source>
        <dbReference type="Proteomes" id="UP001162483"/>
    </source>
</evidence>
<feature type="region of interest" description="Disordered" evidence="1">
    <location>
        <begin position="43"/>
        <end position="79"/>
    </location>
</feature>
<name>A0ABN9ES70_9NEOB</name>
<reference evidence="2" key="1">
    <citation type="submission" date="2023-05" db="EMBL/GenBank/DDBJ databases">
        <authorList>
            <person name="Stuckert A."/>
        </authorList>
    </citation>
    <scope>NUCLEOTIDE SEQUENCE</scope>
</reference>
<evidence type="ECO:0000256" key="1">
    <source>
        <dbReference type="SAM" id="MobiDB-lite"/>
    </source>
</evidence>
<organism evidence="2 3">
    <name type="scientific">Staurois parvus</name>
    <dbReference type="NCBI Taxonomy" id="386267"/>
    <lineage>
        <taxon>Eukaryota</taxon>
        <taxon>Metazoa</taxon>
        <taxon>Chordata</taxon>
        <taxon>Craniata</taxon>
        <taxon>Vertebrata</taxon>
        <taxon>Euteleostomi</taxon>
        <taxon>Amphibia</taxon>
        <taxon>Batrachia</taxon>
        <taxon>Anura</taxon>
        <taxon>Neobatrachia</taxon>
        <taxon>Ranoidea</taxon>
        <taxon>Ranidae</taxon>
        <taxon>Staurois</taxon>
    </lineage>
</organism>
<sequence>MKGTRGISWCPLLTLGPRAVPKFPNGQSAPVVLCCTADWRASRKKKPRSMSMTGLTTHGPPGNRGSRGPMSLPTLKKSL</sequence>
<gene>
    <name evidence="2" type="ORF">SPARVUS_LOCUS10602083</name>
</gene>
<dbReference type="EMBL" id="CATNWA010015873">
    <property type="protein sequence ID" value="CAI9587679.1"/>
    <property type="molecule type" value="Genomic_DNA"/>
</dbReference>